<protein>
    <submittedName>
        <fullName evidence="2">Uncharacterized protein</fullName>
    </submittedName>
</protein>
<proteinExistence type="predicted"/>
<reference evidence="2 3" key="1">
    <citation type="journal article" date="2019" name="Int. J. Syst. Evol. Microbiol.">
        <title>The Global Catalogue of Microorganisms (GCM) 10K type strain sequencing project: providing services to taxonomists for standard genome sequencing and annotation.</title>
        <authorList>
            <consortium name="The Broad Institute Genomics Platform"/>
            <consortium name="The Broad Institute Genome Sequencing Center for Infectious Disease"/>
            <person name="Wu L."/>
            <person name="Ma J."/>
        </authorList>
    </citation>
    <scope>NUCLEOTIDE SEQUENCE [LARGE SCALE GENOMIC DNA]</scope>
    <source>
        <strain evidence="2 3">JCM 14969</strain>
    </source>
</reference>
<evidence type="ECO:0000313" key="2">
    <source>
        <dbReference type="EMBL" id="GAA1616353.1"/>
    </source>
</evidence>
<organism evidence="2 3">
    <name type="scientific">Kribbella sancticallisti</name>
    <dbReference type="NCBI Taxonomy" id="460087"/>
    <lineage>
        <taxon>Bacteria</taxon>
        <taxon>Bacillati</taxon>
        <taxon>Actinomycetota</taxon>
        <taxon>Actinomycetes</taxon>
        <taxon>Propionibacteriales</taxon>
        <taxon>Kribbellaceae</taxon>
        <taxon>Kribbella</taxon>
    </lineage>
</organism>
<dbReference type="Proteomes" id="UP001500393">
    <property type="component" value="Unassembled WGS sequence"/>
</dbReference>
<keyword evidence="1" id="KW-0812">Transmembrane</keyword>
<accession>A0ABN2EW76</accession>
<evidence type="ECO:0000313" key="3">
    <source>
        <dbReference type="Proteomes" id="UP001500393"/>
    </source>
</evidence>
<gene>
    <name evidence="2" type="ORF">GCM10009789_82920</name>
</gene>
<keyword evidence="1" id="KW-1133">Transmembrane helix</keyword>
<feature type="transmembrane region" description="Helical" evidence="1">
    <location>
        <begin position="26"/>
        <end position="44"/>
    </location>
</feature>
<keyword evidence="1" id="KW-0472">Membrane</keyword>
<keyword evidence="3" id="KW-1185">Reference proteome</keyword>
<comment type="caution">
    <text evidence="2">The sequence shown here is derived from an EMBL/GenBank/DDBJ whole genome shotgun (WGS) entry which is preliminary data.</text>
</comment>
<sequence length="49" mass="5182">MTEVVDPPSDDPDSEKPSRWRRALELVTQAALAGTALVGLYAAIRGLSG</sequence>
<dbReference type="EMBL" id="BAAAOS010000066">
    <property type="protein sequence ID" value="GAA1616353.1"/>
    <property type="molecule type" value="Genomic_DNA"/>
</dbReference>
<name>A0ABN2EW76_9ACTN</name>
<evidence type="ECO:0000256" key="1">
    <source>
        <dbReference type="SAM" id="Phobius"/>
    </source>
</evidence>